<sequence>MRKALKVGKPTLALVGGLDVKGAVFKDSLGLLKVLLSLAIRGEVRGLFVGYVDADGKDQLCITDAYRENPDRAAVQAMRLFQRLTREDND</sequence>
<reference evidence="1 2" key="1">
    <citation type="submission" date="2020-05" db="EMBL/GenBank/DDBJ databases">
        <title>Ramlibacter rhizophilus sp. nov., isolated from rhizosphere soil of national flower Mugunghwa from South Korea.</title>
        <authorList>
            <person name="Zheng-Fei Y."/>
            <person name="Huan T."/>
        </authorList>
    </citation>
    <scope>NUCLEOTIDE SEQUENCE [LARGE SCALE GENOMIC DNA]</scope>
    <source>
        <strain evidence="1 2">H242</strain>
    </source>
</reference>
<evidence type="ECO:0000313" key="1">
    <source>
        <dbReference type="EMBL" id="QJW84354.1"/>
    </source>
</evidence>
<name>A0ABX6P2S9_9BURK</name>
<organism evidence="1 2">
    <name type="scientific">Ramlibacter terrae</name>
    <dbReference type="NCBI Taxonomy" id="2732511"/>
    <lineage>
        <taxon>Bacteria</taxon>
        <taxon>Pseudomonadati</taxon>
        <taxon>Pseudomonadota</taxon>
        <taxon>Betaproteobacteria</taxon>
        <taxon>Burkholderiales</taxon>
        <taxon>Comamonadaceae</taxon>
        <taxon>Ramlibacter</taxon>
    </lineage>
</organism>
<dbReference type="Proteomes" id="UP000500826">
    <property type="component" value="Chromosome"/>
</dbReference>
<protein>
    <submittedName>
        <fullName evidence="1">Uncharacterized protein</fullName>
    </submittedName>
</protein>
<evidence type="ECO:0000313" key="2">
    <source>
        <dbReference type="Proteomes" id="UP000500826"/>
    </source>
</evidence>
<keyword evidence="2" id="KW-1185">Reference proteome</keyword>
<gene>
    <name evidence="1" type="ORF">HK414_12955</name>
</gene>
<dbReference type="EMBL" id="CP053418">
    <property type="protein sequence ID" value="QJW84354.1"/>
    <property type="molecule type" value="Genomic_DNA"/>
</dbReference>
<proteinExistence type="predicted"/>
<accession>A0ABX6P2S9</accession>